<feature type="non-terminal residue" evidence="1">
    <location>
        <position position="1"/>
    </location>
</feature>
<organism evidence="1 2">
    <name type="scientific">Phytophthora nicotianae P1976</name>
    <dbReference type="NCBI Taxonomy" id="1317066"/>
    <lineage>
        <taxon>Eukaryota</taxon>
        <taxon>Sar</taxon>
        <taxon>Stramenopiles</taxon>
        <taxon>Oomycota</taxon>
        <taxon>Peronosporomycetes</taxon>
        <taxon>Peronosporales</taxon>
        <taxon>Peronosporaceae</taxon>
        <taxon>Phytophthora</taxon>
    </lineage>
</organism>
<feature type="non-terminal residue" evidence="1">
    <location>
        <position position="51"/>
    </location>
</feature>
<proteinExistence type="predicted"/>
<dbReference type="AlphaFoldDB" id="A0A080YVW7"/>
<dbReference type="InterPro" id="IPR016197">
    <property type="entry name" value="Chromo-like_dom_sf"/>
</dbReference>
<dbReference type="Proteomes" id="UP000028582">
    <property type="component" value="Unassembled WGS sequence"/>
</dbReference>
<protein>
    <recommendedName>
        <fullName evidence="3">Chromo domain-containing protein</fullName>
    </recommendedName>
</protein>
<evidence type="ECO:0000313" key="2">
    <source>
        <dbReference type="Proteomes" id="UP000028582"/>
    </source>
</evidence>
<reference evidence="1 2" key="1">
    <citation type="submission" date="2013-11" db="EMBL/GenBank/DDBJ databases">
        <title>The Genome Sequence of Phytophthora parasitica P1976.</title>
        <authorList>
            <consortium name="The Broad Institute Genomics Platform"/>
            <person name="Russ C."/>
            <person name="Tyler B."/>
            <person name="Panabieres F."/>
            <person name="Shan W."/>
            <person name="Tripathy S."/>
            <person name="Grunwald N."/>
            <person name="Machado M."/>
            <person name="Johnson C.S."/>
            <person name="Walker B."/>
            <person name="Young S."/>
            <person name="Zeng Q."/>
            <person name="Gargeya S."/>
            <person name="Fitzgerald M."/>
            <person name="Haas B."/>
            <person name="Abouelleil A."/>
            <person name="Allen A.W."/>
            <person name="Alvarado L."/>
            <person name="Arachchi H.M."/>
            <person name="Berlin A.M."/>
            <person name="Chapman S.B."/>
            <person name="Gainer-Dewar J."/>
            <person name="Goldberg J."/>
            <person name="Griggs A."/>
            <person name="Gujja S."/>
            <person name="Hansen M."/>
            <person name="Howarth C."/>
            <person name="Imamovic A."/>
            <person name="Ireland A."/>
            <person name="Larimer J."/>
            <person name="McCowan C."/>
            <person name="Murphy C."/>
            <person name="Pearson M."/>
            <person name="Poon T.W."/>
            <person name="Priest M."/>
            <person name="Roberts A."/>
            <person name="Saif S."/>
            <person name="Shea T."/>
            <person name="Sisk P."/>
            <person name="Sykes S."/>
            <person name="Wortman J."/>
            <person name="Nusbaum C."/>
            <person name="Birren B."/>
        </authorList>
    </citation>
    <scope>NUCLEOTIDE SEQUENCE [LARGE SCALE GENOMIC DNA]</scope>
    <source>
        <strain evidence="1 2">P1976</strain>
    </source>
</reference>
<gene>
    <name evidence="1" type="ORF">F444_23094</name>
</gene>
<comment type="caution">
    <text evidence="1">The sequence shown here is derived from an EMBL/GenBank/DDBJ whole genome shotgun (WGS) entry which is preliminary data.</text>
</comment>
<dbReference type="SUPFAM" id="SSF54160">
    <property type="entry name" value="Chromo domain-like"/>
    <property type="match status" value="1"/>
</dbReference>
<evidence type="ECO:0000313" key="1">
    <source>
        <dbReference type="EMBL" id="ETO58528.1"/>
    </source>
</evidence>
<evidence type="ECO:0008006" key="3">
    <source>
        <dbReference type="Google" id="ProtNLM"/>
    </source>
</evidence>
<dbReference type="OrthoDB" id="103374at2759"/>
<dbReference type="EMBL" id="ANJA01005097">
    <property type="protein sequence ID" value="ETO58528.1"/>
    <property type="molecule type" value="Genomic_DNA"/>
</dbReference>
<sequence length="51" mass="6060">HVTSQGVVLDVDKIKQHRWNAQRKDYELYVSWRGLEDIEDSREPFAAMARD</sequence>
<accession>A0A080YVW7</accession>
<name>A0A080YVW7_PHYNI</name>